<gene>
    <name evidence="1" type="ORF">DC3_44380</name>
</gene>
<accession>A0A511N7J0</accession>
<dbReference type="Proteomes" id="UP000321306">
    <property type="component" value="Unassembled WGS sequence"/>
</dbReference>
<evidence type="ECO:0000313" key="2">
    <source>
        <dbReference type="Proteomes" id="UP000321306"/>
    </source>
</evidence>
<name>A0A511N7J0_DEIC1</name>
<sequence>MTQFSGDPLARGAAAVDSDIRRFALQHLLTKGYVSAADIRREFVDLTSSSAMHQCRVLVRLGIAEVDPTHDRKGNPRQVKGRLSEEFALRFTLKDKSSLQALHQWLSGLLEVSNG</sequence>
<evidence type="ECO:0008006" key="3">
    <source>
        <dbReference type="Google" id="ProtNLM"/>
    </source>
</evidence>
<comment type="caution">
    <text evidence="1">The sequence shown here is derived from an EMBL/GenBank/DDBJ whole genome shotgun (WGS) entry which is preliminary data.</text>
</comment>
<evidence type="ECO:0000313" key="1">
    <source>
        <dbReference type="EMBL" id="GEM48803.1"/>
    </source>
</evidence>
<proteinExistence type="predicted"/>
<reference evidence="1 2" key="1">
    <citation type="submission" date="2019-07" db="EMBL/GenBank/DDBJ databases">
        <title>Whole genome shotgun sequence of Deinococcus cellulosilyticus NBRC 106333.</title>
        <authorList>
            <person name="Hosoyama A."/>
            <person name="Uohara A."/>
            <person name="Ohji S."/>
            <person name="Ichikawa N."/>
        </authorList>
    </citation>
    <scope>NUCLEOTIDE SEQUENCE [LARGE SCALE GENOMIC DNA]</scope>
    <source>
        <strain evidence="1 2">NBRC 106333</strain>
    </source>
</reference>
<dbReference type="SUPFAM" id="SSF46785">
    <property type="entry name" value="Winged helix' DNA-binding domain"/>
    <property type="match status" value="1"/>
</dbReference>
<dbReference type="AlphaFoldDB" id="A0A511N7J0"/>
<dbReference type="RefSeq" id="WP_146888177.1">
    <property type="nucleotide sequence ID" value="NZ_BJXB01000024.1"/>
</dbReference>
<protein>
    <recommendedName>
        <fullName evidence="3">MarR family transcriptional regulator</fullName>
    </recommendedName>
</protein>
<organism evidence="1 2">
    <name type="scientific">Deinococcus cellulosilyticus (strain DSM 18568 / NBRC 106333 / KACC 11606 / 5516J-15)</name>
    <dbReference type="NCBI Taxonomy" id="1223518"/>
    <lineage>
        <taxon>Bacteria</taxon>
        <taxon>Thermotogati</taxon>
        <taxon>Deinococcota</taxon>
        <taxon>Deinococci</taxon>
        <taxon>Deinococcales</taxon>
        <taxon>Deinococcaceae</taxon>
        <taxon>Deinococcus</taxon>
    </lineage>
</organism>
<keyword evidence="2" id="KW-1185">Reference proteome</keyword>
<dbReference type="EMBL" id="BJXB01000024">
    <property type="protein sequence ID" value="GEM48803.1"/>
    <property type="molecule type" value="Genomic_DNA"/>
</dbReference>
<dbReference type="InterPro" id="IPR036390">
    <property type="entry name" value="WH_DNA-bd_sf"/>
</dbReference>